<gene>
    <name evidence="2" type="ORF">KPS_002736</name>
</gene>
<dbReference type="SUPFAM" id="SSF47598">
    <property type="entry name" value="Ribbon-helix-helix"/>
    <property type="match status" value="1"/>
</dbReference>
<keyword evidence="3" id="KW-1185">Reference proteome</keyword>
<dbReference type="InterPro" id="IPR013321">
    <property type="entry name" value="Arc_rbn_hlx_hlx"/>
</dbReference>
<evidence type="ECO:0000256" key="1">
    <source>
        <dbReference type="ARBA" id="ARBA00022649"/>
    </source>
</evidence>
<reference evidence="2" key="1">
    <citation type="submission" date="2023-09" db="EMBL/GenBank/DDBJ databases">
        <authorList>
            <consortium name="CW5 consortium"/>
            <person name="Lu C.-W."/>
        </authorList>
    </citation>
    <scope>NUCLEOTIDE SEQUENCE</scope>
    <source>
        <strain evidence="2">KPS</strain>
    </source>
</reference>
<accession>A0ABY9QZA9</accession>
<dbReference type="Proteomes" id="UP001180616">
    <property type="component" value="Chromosome"/>
</dbReference>
<name>A0ABY9QZA9_9BACT</name>
<keyword evidence="1" id="KW-1277">Toxin-antitoxin system</keyword>
<dbReference type="Pfam" id="PF05016">
    <property type="entry name" value="ParE_toxin"/>
    <property type="match status" value="1"/>
</dbReference>
<dbReference type="EMBL" id="CP133659">
    <property type="protein sequence ID" value="WMW64682.1"/>
    <property type="molecule type" value="Genomic_DNA"/>
</dbReference>
<dbReference type="Gene3D" id="3.30.2310.20">
    <property type="entry name" value="RelE-like"/>
    <property type="match status" value="1"/>
</dbReference>
<organism evidence="2 3">
    <name type="scientific">Nitratidesulfovibrio liaohensis</name>
    <dbReference type="NCBI Taxonomy" id="2604158"/>
    <lineage>
        <taxon>Bacteria</taxon>
        <taxon>Pseudomonadati</taxon>
        <taxon>Thermodesulfobacteriota</taxon>
        <taxon>Desulfovibrionia</taxon>
        <taxon>Desulfovibrionales</taxon>
        <taxon>Desulfovibrionaceae</taxon>
        <taxon>Nitratidesulfovibrio</taxon>
    </lineage>
</organism>
<dbReference type="Gene3D" id="1.10.1220.10">
    <property type="entry name" value="Met repressor-like"/>
    <property type="match status" value="1"/>
</dbReference>
<dbReference type="RefSeq" id="WP_309540757.1">
    <property type="nucleotide sequence ID" value="NZ_CP133659.1"/>
</dbReference>
<sequence length="162" mass="17957">MSNLGTHFDPETRERLEALAKTMDKSVPWLVADAVRRYVMDEGRVVGAIAVGLRQADAGLFTMADVVRESFSRCGVDTAQAWTTEAWSDLQKLGSRLTAENSRGLFQLVAETLEMLRAALGKSEEGRVPGTREVVMADPFCTLIYRVRGGEVQVLRIIPQRD</sequence>
<evidence type="ECO:0000313" key="3">
    <source>
        <dbReference type="Proteomes" id="UP001180616"/>
    </source>
</evidence>
<protein>
    <submittedName>
        <fullName evidence="2">Type II toxin-antitoxin system RelE/ParE family toxin</fullName>
    </submittedName>
</protein>
<proteinExistence type="predicted"/>
<dbReference type="InterPro" id="IPR007712">
    <property type="entry name" value="RelE/ParE_toxin"/>
</dbReference>
<evidence type="ECO:0000313" key="2">
    <source>
        <dbReference type="EMBL" id="WMW64682.1"/>
    </source>
</evidence>
<dbReference type="InterPro" id="IPR010985">
    <property type="entry name" value="Ribbon_hlx_hlx"/>
</dbReference>
<dbReference type="InterPro" id="IPR035093">
    <property type="entry name" value="RelE/ParE_toxin_dom_sf"/>
</dbReference>